<organism evidence="2 3">
    <name type="scientific">Streptomyces ficellus</name>
    <dbReference type="NCBI Taxonomy" id="1977088"/>
    <lineage>
        <taxon>Bacteria</taxon>
        <taxon>Bacillati</taxon>
        <taxon>Actinomycetota</taxon>
        <taxon>Actinomycetes</taxon>
        <taxon>Kitasatosporales</taxon>
        <taxon>Streptomycetaceae</taxon>
        <taxon>Streptomyces</taxon>
    </lineage>
</organism>
<gene>
    <name evidence="2" type="ORF">QWM81_12165</name>
</gene>
<keyword evidence="1" id="KW-1133">Transmembrane helix</keyword>
<keyword evidence="1" id="KW-0812">Transmembrane</keyword>
<protein>
    <submittedName>
        <fullName evidence="2">Uncharacterized protein</fullName>
    </submittedName>
</protein>
<keyword evidence="3" id="KW-1185">Reference proteome</keyword>
<evidence type="ECO:0000313" key="3">
    <source>
        <dbReference type="Proteomes" id="UP001174050"/>
    </source>
</evidence>
<dbReference type="EMBL" id="JAUEPL010000014">
    <property type="protein sequence ID" value="MDN3294791.1"/>
    <property type="molecule type" value="Genomic_DNA"/>
</dbReference>
<evidence type="ECO:0000256" key="1">
    <source>
        <dbReference type="SAM" id="Phobius"/>
    </source>
</evidence>
<keyword evidence="1" id="KW-0472">Membrane</keyword>
<evidence type="ECO:0000313" key="2">
    <source>
        <dbReference type="EMBL" id="MDN3294791.1"/>
    </source>
</evidence>
<comment type="caution">
    <text evidence="2">The sequence shown here is derived from an EMBL/GenBank/DDBJ whole genome shotgun (WGS) entry which is preliminary data.</text>
</comment>
<accession>A0ABT7Z6T7</accession>
<sequence length="227" mass="25567">MNNVTSTPYSFVVSVNNPVPASDPRPLHLPPDAETASTIRLTTARRREDTPQARVFTPRTVQRWSRQAPVPFWIDNGRDGSPSCSVRPAAPDAYDVHAPDGTPLARITRRTGRLLPWPRRVQWSAQCISPPRTVTGRSGTWYAWLIYGVTAPVWFLAALGVAVYSFFAGEPDDDTIARPTRTRWRTPGAGTVLDYRGVNKIYRFDPQRLDARVAYALAVLHTWERER</sequence>
<name>A0ABT7Z6T7_9ACTN</name>
<dbReference type="RefSeq" id="WP_290111851.1">
    <property type="nucleotide sequence ID" value="NZ_JAUEPL010000014.1"/>
</dbReference>
<feature type="transmembrane region" description="Helical" evidence="1">
    <location>
        <begin position="141"/>
        <end position="167"/>
    </location>
</feature>
<dbReference type="Proteomes" id="UP001174050">
    <property type="component" value="Unassembled WGS sequence"/>
</dbReference>
<proteinExistence type="predicted"/>
<reference evidence="2" key="1">
    <citation type="submission" date="2023-06" db="EMBL/GenBank/DDBJ databases">
        <title>WGS-Sequencing of Streptomyces ficellus isolate 21 collected from sand in Gara Djebilet Iron Mine in Algeria.</title>
        <authorList>
            <person name="Zegers G.P."/>
            <person name="Gomez A."/>
            <person name="Gueddou A."/>
            <person name="Zahara A.F."/>
            <person name="Worth M."/>
            <person name="Sevigny J.L."/>
            <person name="Tisa L."/>
        </authorList>
    </citation>
    <scope>NUCLEOTIDE SEQUENCE</scope>
    <source>
        <strain evidence="2">AS11</strain>
    </source>
</reference>